<accession>A0A930EFL2</accession>
<dbReference type="Proteomes" id="UP000722050">
    <property type="component" value="Unassembled WGS sequence"/>
</dbReference>
<sequence length="96" mass="10799">MFGDLGQFKAYLREIDSFDKLYIIQQGGRGVTRKQIIAQLERAIAKDAENVFNANRNVWINMGIGTFADLERICSAQGLSSAPAFQIFRNIIQTTN</sequence>
<name>A0A930EFL2_9FIRM</name>
<proteinExistence type="predicted"/>
<reference evidence="1" key="1">
    <citation type="submission" date="2020-04" db="EMBL/GenBank/DDBJ databases">
        <title>Deep metagenomics examines the oral microbiome during advanced dental caries in children, revealing novel taxa and co-occurrences with host molecules.</title>
        <authorList>
            <person name="Baker J.L."/>
            <person name="Morton J.T."/>
            <person name="Dinis M."/>
            <person name="Alvarez R."/>
            <person name="Tran N.C."/>
            <person name="Knight R."/>
            <person name="Edlund A."/>
        </authorList>
    </citation>
    <scope>NUCLEOTIDE SEQUENCE</scope>
    <source>
        <strain evidence="1">JCVI_24_bin.8</strain>
    </source>
</reference>
<dbReference type="EMBL" id="JABZQH010000219">
    <property type="protein sequence ID" value="MBF1352635.1"/>
    <property type="molecule type" value="Genomic_DNA"/>
</dbReference>
<dbReference type="AlphaFoldDB" id="A0A930EFL2"/>
<protein>
    <submittedName>
        <fullName evidence="1">Chaperone HtpG</fullName>
    </submittedName>
</protein>
<evidence type="ECO:0000313" key="2">
    <source>
        <dbReference type="Proteomes" id="UP000722050"/>
    </source>
</evidence>
<evidence type="ECO:0000313" key="1">
    <source>
        <dbReference type="EMBL" id="MBF1352635.1"/>
    </source>
</evidence>
<gene>
    <name evidence="1" type="ORF">HXM71_05915</name>
</gene>
<organism evidence="1 2">
    <name type="scientific">Mogibacterium diversum</name>
    <dbReference type="NCBI Taxonomy" id="114527"/>
    <lineage>
        <taxon>Bacteria</taxon>
        <taxon>Bacillati</taxon>
        <taxon>Bacillota</taxon>
        <taxon>Clostridia</taxon>
        <taxon>Peptostreptococcales</taxon>
        <taxon>Anaerovoracaceae</taxon>
        <taxon>Mogibacterium</taxon>
    </lineage>
</organism>
<comment type="caution">
    <text evidence="1">The sequence shown here is derived from an EMBL/GenBank/DDBJ whole genome shotgun (WGS) entry which is preliminary data.</text>
</comment>